<dbReference type="EMBL" id="HBHR01004885">
    <property type="protein sequence ID" value="CAD9859854.1"/>
    <property type="molecule type" value="Transcribed_RNA"/>
</dbReference>
<proteinExistence type="predicted"/>
<gene>
    <name evidence="2" type="ORF">FJAP1339_LOCUS2374</name>
</gene>
<evidence type="ECO:0000313" key="2">
    <source>
        <dbReference type="EMBL" id="CAD9859854.1"/>
    </source>
</evidence>
<reference evidence="2" key="1">
    <citation type="submission" date="2021-01" db="EMBL/GenBank/DDBJ databases">
        <authorList>
            <person name="Corre E."/>
            <person name="Pelletier E."/>
            <person name="Niang G."/>
            <person name="Scheremetjew M."/>
            <person name="Finn R."/>
            <person name="Kale V."/>
            <person name="Holt S."/>
            <person name="Cochrane G."/>
            <person name="Meng A."/>
            <person name="Brown T."/>
            <person name="Cohen L."/>
        </authorList>
    </citation>
    <scope>NUCLEOTIDE SEQUENCE</scope>
    <source>
        <strain evidence="2">CCMP1661</strain>
    </source>
</reference>
<feature type="region of interest" description="Disordered" evidence="1">
    <location>
        <begin position="154"/>
        <end position="186"/>
    </location>
</feature>
<evidence type="ECO:0000256" key="1">
    <source>
        <dbReference type="SAM" id="MobiDB-lite"/>
    </source>
</evidence>
<feature type="compositionally biased region" description="Polar residues" evidence="1">
    <location>
        <begin position="154"/>
        <end position="178"/>
    </location>
</feature>
<dbReference type="AlphaFoldDB" id="A0A7S2UUP0"/>
<protein>
    <submittedName>
        <fullName evidence="2">Uncharacterized protein</fullName>
    </submittedName>
</protein>
<name>A0A7S2UUP0_9STRA</name>
<organism evidence="2">
    <name type="scientific">Fibrocapsa japonica</name>
    <dbReference type="NCBI Taxonomy" id="94617"/>
    <lineage>
        <taxon>Eukaryota</taxon>
        <taxon>Sar</taxon>
        <taxon>Stramenopiles</taxon>
        <taxon>Ochrophyta</taxon>
        <taxon>Raphidophyceae</taxon>
        <taxon>Chattonellales</taxon>
        <taxon>Chattonellaceae</taxon>
        <taxon>Fibrocapsa</taxon>
    </lineage>
</organism>
<sequence length="405" mass="43012">MASTEFYNSVSSSKTNCGTQLATLKNEAAGERNIVVFGHSSTGKFHNNEDRIISLPRLITDVPLDFTPGKNYPKIFPETELHIADENSGKNTTLSANKVIVRSVSTASTGQCLTEEEIQTGADLEVKKYPYQEEGRQALDDSVAPLSNIVQKNTSMSKGCHSSPNSTDSQVGQGQDIGTKSPGRMEVESICSVSPEPRETLRSVGGLHGAAVVGIFVPGCKPATAPSVLRNGCVADGDGVRSVPHAAVPCSEAVRQEPGASPGTANIPQGTIDRKRVESGLTLMLKREEARAQHPTIMEERQGVRSRGPAAHTLCTKSVLMDSSGCAAGRCSPRRQFCTAPFAQGVARPEGSPMLHCGPEQLYVACFFFSCGLPAHLVHGRTRTNSCRRPPGGAGGFLRHLTSTA</sequence>
<accession>A0A7S2UUP0</accession>